<dbReference type="EnsemblMetazoa" id="SCAU010198-RA">
    <property type="protein sequence ID" value="SCAU010198-PA"/>
    <property type="gene ID" value="SCAU010198"/>
</dbReference>
<organism evidence="1 2">
    <name type="scientific">Stomoxys calcitrans</name>
    <name type="common">Stable fly</name>
    <name type="synonym">Conops calcitrans</name>
    <dbReference type="NCBI Taxonomy" id="35570"/>
    <lineage>
        <taxon>Eukaryota</taxon>
        <taxon>Metazoa</taxon>
        <taxon>Ecdysozoa</taxon>
        <taxon>Arthropoda</taxon>
        <taxon>Hexapoda</taxon>
        <taxon>Insecta</taxon>
        <taxon>Pterygota</taxon>
        <taxon>Neoptera</taxon>
        <taxon>Endopterygota</taxon>
        <taxon>Diptera</taxon>
        <taxon>Brachycera</taxon>
        <taxon>Muscomorpha</taxon>
        <taxon>Muscoidea</taxon>
        <taxon>Muscidae</taxon>
        <taxon>Stomoxys</taxon>
    </lineage>
</organism>
<accession>A0A1I8PQK9</accession>
<keyword evidence="2" id="KW-1185">Reference proteome</keyword>
<gene>
    <name evidence="1" type="primary">106092537</name>
</gene>
<sequence length="157" mass="18610">MGQAFRNIYKLLRPEGGDILINTAPYVAVFEGYTSLSKQDKWSAYLYGMEEYTSSLQNDDNPRQHMLDLLADVGFTDCFVETRERDYKYTWDAFKKNMRAISPYIHRIPVTKKDEFMNDYAEAMANLEWEYSLYNKSDRTIRMPYKQMVIYAKKSPK</sequence>
<protein>
    <recommendedName>
        <fullName evidence="3">Methyltransferase type 11 domain-containing protein</fullName>
    </recommendedName>
</protein>
<dbReference type="SUPFAM" id="SSF53335">
    <property type="entry name" value="S-adenosyl-L-methionine-dependent methyltransferases"/>
    <property type="match status" value="1"/>
</dbReference>
<dbReference type="VEuPathDB" id="VectorBase:SCAU010198"/>
<dbReference type="Proteomes" id="UP000095300">
    <property type="component" value="Unassembled WGS sequence"/>
</dbReference>
<name>A0A1I8PQK9_STOCA</name>
<dbReference type="STRING" id="35570.A0A1I8PQK9"/>
<evidence type="ECO:0000313" key="1">
    <source>
        <dbReference type="EnsemblMetazoa" id="SCAU010198-PA"/>
    </source>
</evidence>
<dbReference type="OrthoDB" id="8300214at2759"/>
<dbReference type="AlphaFoldDB" id="A0A1I8PQK9"/>
<reference evidence="1" key="1">
    <citation type="submission" date="2020-05" db="UniProtKB">
        <authorList>
            <consortium name="EnsemblMetazoa"/>
        </authorList>
    </citation>
    <scope>IDENTIFICATION</scope>
    <source>
        <strain evidence="1">USDA</strain>
    </source>
</reference>
<evidence type="ECO:0000313" key="2">
    <source>
        <dbReference type="Proteomes" id="UP000095300"/>
    </source>
</evidence>
<dbReference type="Gene3D" id="3.40.50.150">
    <property type="entry name" value="Vaccinia Virus protein VP39"/>
    <property type="match status" value="1"/>
</dbReference>
<proteinExistence type="predicted"/>
<evidence type="ECO:0008006" key="3">
    <source>
        <dbReference type="Google" id="ProtNLM"/>
    </source>
</evidence>
<dbReference type="InterPro" id="IPR029063">
    <property type="entry name" value="SAM-dependent_MTases_sf"/>
</dbReference>